<evidence type="ECO:0000256" key="2">
    <source>
        <dbReference type="ARBA" id="ARBA00022801"/>
    </source>
</evidence>
<keyword evidence="2" id="KW-0378">Hydrolase</keyword>
<name>A0A1R3IV13_9ROSI</name>
<dbReference type="UniPathway" id="UPA00545">
    <property type="reaction ID" value="UER00823"/>
</dbReference>
<evidence type="ECO:0000256" key="1">
    <source>
        <dbReference type="ARBA" id="ARBA00005184"/>
    </source>
</evidence>
<keyword evidence="3" id="KW-0063">Aspartyl esterase</keyword>
<keyword evidence="6" id="KW-1185">Reference proteome</keyword>
<dbReference type="InterPro" id="IPR000070">
    <property type="entry name" value="Pectinesterase_cat"/>
</dbReference>
<dbReference type="Proteomes" id="UP000187203">
    <property type="component" value="Unassembled WGS sequence"/>
</dbReference>
<dbReference type="InterPro" id="IPR012334">
    <property type="entry name" value="Pectin_lyas_fold"/>
</dbReference>
<comment type="caution">
    <text evidence="5">The sequence shown here is derived from an EMBL/GenBank/DDBJ whole genome shotgun (WGS) entry which is preliminary data.</text>
</comment>
<dbReference type="GO" id="GO:0042545">
    <property type="term" value="P:cell wall modification"/>
    <property type="evidence" value="ECO:0007669"/>
    <property type="project" value="InterPro"/>
</dbReference>
<evidence type="ECO:0000256" key="3">
    <source>
        <dbReference type="ARBA" id="ARBA00023085"/>
    </source>
</evidence>
<dbReference type="PANTHER" id="PTHR31707">
    <property type="entry name" value="PECTINESTERASE"/>
    <property type="match status" value="1"/>
</dbReference>
<proteinExistence type="predicted"/>
<dbReference type="GO" id="GO:0030599">
    <property type="term" value="F:pectinesterase activity"/>
    <property type="evidence" value="ECO:0007669"/>
    <property type="project" value="InterPro"/>
</dbReference>
<sequence length="94" mass="10314">MSLWIKSEGFLSVLEAPINVTVAMDGSGDYKTIMEAIKAAPSNSKQYFSIYIRKGVYKQYVQIDHDETNILMKGDGMNGTIISGDHNNASAPLI</sequence>
<dbReference type="Gene3D" id="2.160.20.10">
    <property type="entry name" value="Single-stranded right-handed beta-helix, Pectin lyase-like"/>
    <property type="match status" value="1"/>
</dbReference>
<evidence type="ECO:0000313" key="5">
    <source>
        <dbReference type="EMBL" id="OMO86416.1"/>
    </source>
</evidence>
<feature type="domain" description="Pectinesterase catalytic" evidence="4">
    <location>
        <begin position="19"/>
        <end position="88"/>
    </location>
</feature>
<protein>
    <submittedName>
        <fullName evidence="5">Pectinesterase, catalytic</fullName>
    </submittedName>
</protein>
<gene>
    <name evidence="5" type="ORF">COLO4_21187</name>
</gene>
<dbReference type="GO" id="GO:0045490">
    <property type="term" value="P:pectin catabolic process"/>
    <property type="evidence" value="ECO:0007669"/>
    <property type="project" value="UniProtKB-UniPathway"/>
</dbReference>
<accession>A0A1R3IV13</accession>
<dbReference type="SUPFAM" id="SSF51126">
    <property type="entry name" value="Pectin lyase-like"/>
    <property type="match status" value="1"/>
</dbReference>
<reference evidence="6" key="1">
    <citation type="submission" date="2013-09" db="EMBL/GenBank/DDBJ databases">
        <title>Corchorus olitorius genome sequencing.</title>
        <authorList>
            <person name="Alam M."/>
            <person name="Haque M.S."/>
            <person name="Islam M.S."/>
            <person name="Emdad E.M."/>
            <person name="Islam M.M."/>
            <person name="Ahmed B."/>
            <person name="Halim A."/>
            <person name="Hossen Q.M.M."/>
            <person name="Hossain M.Z."/>
            <person name="Ahmed R."/>
            <person name="Khan M.M."/>
            <person name="Islam R."/>
            <person name="Rashid M.M."/>
            <person name="Khan S.A."/>
            <person name="Rahman M.S."/>
            <person name="Alam M."/>
            <person name="Yahiya A.S."/>
            <person name="Khan M.S."/>
            <person name="Azam M.S."/>
            <person name="Haque T."/>
            <person name="Lashkar M.Z.H."/>
            <person name="Akhand A.I."/>
            <person name="Morshed G."/>
            <person name="Roy S."/>
            <person name="Uddin K.S."/>
            <person name="Rabeya T."/>
            <person name="Hossain A.S."/>
            <person name="Chowdhury A."/>
            <person name="Snigdha A.R."/>
            <person name="Mortoza M.S."/>
            <person name="Matin S.A."/>
            <person name="Hoque S.M.E."/>
            <person name="Islam M.K."/>
            <person name="Roy D.K."/>
            <person name="Haider R."/>
            <person name="Moosa M.M."/>
            <person name="Elias S.M."/>
            <person name="Hasan A.M."/>
            <person name="Jahan S."/>
            <person name="Shafiuddin M."/>
            <person name="Mahmood N."/>
            <person name="Shommy N.S."/>
        </authorList>
    </citation>
    <scope>NUCLEOTIDE SEQUENCE [LARGE SCALE GENOMIC DNA]</scope>
    <source>
        <strain evidence="6">cv. O-4</strain>
    </source>
</reference>
<organism evidence="5 6">
    <name type="scientific">Corchorus olitorius</name>
    <dbReference type="NCBI Taxonomy" id="93759"/>
    <lineage>
        <taxon>Eukaryota</taxon>
        <taxon>Viridiplantae</taxon>
        <taxon>Streptophyta</taxon>
        <taxon>Embryophyta</taxon>
        <taxon>Tracheophyta</taxon>
        <taxon>Spermatophyta</taxon>
        <taxon>Magnoliopsida</taxon>
        <taxon>eudicotyledons</taxon>
        <taxon>Gunneridae</taxon>
        <taxon>Pentapetalae</taxon>
        <taxon>rosids</taxon>
        <taxon>malvids</taxon>
        <taxon>Malvales</taxon>
        <taxon>Malvaceae</taxon>
        <taxon>Grewioideae</taxon>
        <taxon>Apeibeae</taxon>
        <taxon>Corchorus</taxon>
    </lineage>
</organism>
<dbReference type="AlphaFoldDB" id="A0A1R3IV13"/>
<evidence type="ECO:0000259" key="4">
    <source>
        <dbReference type="Pfam" id="PF01095"/>
    </source>
</evidence>
<dbReference type="STRING" id="93759.A0A1R3IV13"/>
<comment type="pathway">
    <text evidence="1">Glycan metabolism; pectin degradation; 2-dehydro-3-deoxy-D-gluconate from pectin: step 1/5.</text>
</comment>
<dbReference type="EMBL" id="AWUE01017576">
    <property type="protein sequence ID" value="OMO86416.1"/>
    <property type="molecule type" value="Genomic_DNA"/>
</dbReference>
<evidence type="ECO:0000313" key="6">
    <source>
        <dbReference type="Proteomes" id="UP000187203"/>
    </source>
</evidence>
<dbReference type="Pfam" id="PF01095">
    <property type="entry name" value="Pectinesterase"/>
    <property type="match status" value="1"/>
</dbReference>
<dbReference type="InterPro" id="IPR011050">
    <property type="entry name" value="Pectin_lyase_fold/virulence"/>
</dbReference>
<dbReference type="OrthoDB" id="1936831at2759"/>